<gene>
    <name evidence="1" type="ORF">DIT68_06380</name>
</gene>
<evidence type="ECO:0000313" key="2">
    <source>
        <dbReference type="Proteomes" id="UP000245370"/>
    </source>
</evidence>
<dbReference type="OrthoDB" id="1467008at2"/>
<reference evidence="1 2" key="1">
    <citation type="submission" date="2018-05" db="EMBL/GenBank/DDBJ databases">
        <title>Brumimicrobium oceani sp. nov., isolated from coastal sediment.</title>
        <authorList>
            <person name="Kou Y."/>
        </authorList>
    </citation>
    <scope>NUCLEOTIDE SEQUENCE [LARGE SCALE GENOMIC DNA]</scope>
    <source>
        <strain evidence="1 2">C305</strain>
    </source>
</reference>
<proteinExistence type="predicted"/>
<sequence length="198" mass="22325">MIRFIFVVIFLFTSLCGFSQSYHSEIGVEVQAASFSNMGGTIGGALKWALVEEESLAYGPSFRFQYLFSQNTYLGTSSSAFVFGGGGFLHYRFLDWFFLGTEVEVLKNPYRYVNPDKNWRLTAFLGGGISRDFDFVRLNVGILYDVADAISDPLTSNPSPLSGDYFFRVSDPTKPNTGKYMPIIYRIAFFFPLNSNKE</sequence>
<protein>
    <recommendedName>
        <fullName evidence="3">Outer membrane protein beta-barrel domain-containing protein</fullName>
    </recommendedName>
</protein>
<reference evidence="1 2" key="2">
    <citation type="submission" date="2018-05" db="EMBL/GenBank/DDBJ databases">
        <authorList>
            <person name="Lanie J.A."/>
            <person name="Ng W.-L."/>
            <person name="Kazmierczak K.M."/>
            <person name="Andrzejewski T.M."/>
            <person name="Davidsen T.M."/>
            <person name="Wayne K.J."/>
            <person name="Tettelin H."/>
            <person name="Glass J.I."/>
            <person name="Rusch D."/>
            <person name="Podicherti R."/>
            <person name="Tsui H.-C.T."/>
            <person name="Winkler M.E."/>
        </authorList>
    </citation>
    <scope>NUCLEOTIDE SEQUENCE [LARGE SCALE GENOMIC DNA]</scope>
    <source>
        <strain evidence="1 2">C305</strain>
    </source>
</reference>
<evidence type="ECO:0000313" key="1">
    <source>
        <dbReference type="EMBL" id="PWH86178.1"/>
    </source>
</evidence>
<keyword evidence="2" id="KW-1185">Reference proteome</keyword>
<dbReference type="Proteomes" id="UP000245370">
    <property type="component" value="Unassembled WGS sequence"/>
</dbReference>
<dbReference type="RefSeq" id="WP_109358986.1">
    <property type="nucleotide sequence ID" value="NZ_QFRJ01000003.1"/>
</dbReference>
<comment type="caution">
    <text evidence="1">The sequence shown here is derived from an EMBL/GenBank/DDBJ whole genome shotgun (WGS) entry which is preliminary data.</text>
</comment>
<organism evidence="1 2">
    <name type="scientific">Brumimicrobium oceani</name>
    <dbReference type="NCBI Taxonomy" id="2100725"/>
    <lineage>
        <taxon>Bacteria</taxon>
        <taxon>Pseudomonadati</taxon>
        <taxon>Bacteroidota</taxon>
        <taxon>Flavobacteriia</taxon>
        <taxon>Flavobacteriales</taxon>
        <taxon>Crocinitomicaceae</taxon>
        <taxon>Brumimicrobium</taxon>
    </lineage>
</organism>
<evidence type="ECO:0008006" key="3">
    <source>
        <dbReference type="Google" id="ProtNLM"/>
    </source>
</evidence>
<dbReference type="AlphaFoldDB" id="A0A2U2XEE2"/>
<dbReference type="EMBL" id="QFRJ01000003">
    <property type="protein sequence ID" value="PWH86178.1"/>
    <property type="molecule type" value="Genomic_DNA"/>
</dbReference>
<name>A0A2U2XEE2_9FLAO</name>
<accession>A0A2U2XEE2</accession>